<reference evidence="2" key="1">
    <citation type="submission" date="2013-02" db="EMBL/GenBank/DDBJ databases">
        <authorList>
            <consortium name="The Broad Institute Genome Sequencing Platform"/>
            <person name="Cuomo C."/>
            <person name="Becnel J."/>
            <person name="Sanscrainte N."/>
            <person name="Walker B."/>
            <person name="Young S.K."/>
            <person name="Zeng Q."/>
            <person name="Gargeya S."/>
            <person name="Fitzgerald M."/>
            <person name="Haas B."/>
            <person name="Abouelleil A."/>
            <person name="Alvarado L."/>
            <person name="Arachchi H.M."/>
            <person name="Berlin A.M."/>
            <person name="Chapman S.B."/>
            <person name="Dewar J."/>
            <person name="Goldberg J."/>
            <person name="Griggs A."/>
            <person name="Gujja S."/>
            <person name="Hansen M."/>
            <person name="Howarth C."/>
            <person name="Imamovic A."/>
            <person name="Larimer J."/>
            <person name="McCowan C."/>
            <person name="Murphy C."/>
            <person name="Neiman D."/>
            <person name="Pearson M."/>
            <person name="Priest M."/>
            <person name="Roberts A."/>
            <person name="Saif S."/>
            <person name="Shea T."/>
            <person name="Sisk P."/>
            <person name="Sykes S."/>
            <person name="Wortman J."/>
            <person name="Nusbaum C."/>
            <person name="Birren B."/>
        </authorList>
    </citation>
    <scope>NUCLEOTIDE SEQUENCE [LARGE SCALE GENOMIC DNA]</scope>
    <source>
        <strain evidence="2">PRA339</strain>
    </source>
</reference>
<reference evidence="1 2" key="2">
    <citation type="submission" date="2014-03" db="EMBL/GenBank/DDBJ databases">
        <title>The Genome Sequence of Anncaliia algerae insect isolate PRA339.</title>
        <authorList>
            <consortium name="The Broad Institute Genome Sequencing Platform"/>
            <consortium name="The Broad Institute Genome Sequencing Center for Infectious Disease"/>
            <person name="Cuomo C."/>
            <person name="Becnel J."/>
            <person name="Sanscrainte N."/>
            <person name="Walker B."/>
            <person name="Young S.K."/>
            <person name="Zeng Q."/>
            <person name="Gargeya S."/>
            <person name="Fitzgerald M."/>
            <person name="Haas B."/>
            <person name="Abouelleil A."/>
            <person name="Alvarado L."/>
            <person name="Arachchi H.M."/>
            <person name="Berlin A.M."/>
            <person name="Chapman S.B."/>
            <person name="Dewar J."/>
            <person name="Goldberg J."/>
            <person name="Griggs A."/>
            <person name="Gujja S."/>
            <person name="Hansen M."/>
            <person name="Howarth C."/>
            <person name="Imamovic A."/>
            <person name="Larimer J."/>
            <person name="McCowan C."/>
            <person name="Murphy C."/>
            <person name="Neiman D."/>
            <person name="Pearson M."/>
            <person name="Priest M."/>
            <person name="Roberts A."/>
            <person name="Saif S."/>
            <person name="Shea T."/>
            <person name="Sisk P."/>
            <person name="Sykes S."/>
            <person name="Wortman J."/>
            <person name="Nusbaum C."/>
            <person name="Birren B."/>
        </authorList>
    </citation>
    <scope>NUCLEOTIDE SEQUENCE [LARGE SCALE GENOMIC DNA]</scope>
    <source>
        <strain evidence="1 2">PRA339</strain>
    </source>
</reference>
<dbReference type="VEuPathDB" id="MicrosporidiaDB:H312_03303"/>
<dbReference type="OrthoDB" id="6226069at2759"/>
<dbReference type="EMBL" id="KK365302">
    <property type="protein sequence ID" value="KCZ79306.1"/>
    <property type="molecule type" value="Genomic_DNA"/>
</dbReference>
<evidence type="ECO:0000313" key="1">
    <source>
        <dbReference type="EMBL" id="KCZ79306.1"/>
    </source>
</evidence>
<sequence length="117" mass="13796">MKYELKTSIKFLTNSSFYLFLRILKNKIDDVRLLIQIAESMLNYKIKNHRSCSPDNMADCIFIVESANKITRACKKNIPKKYTAILSLIAQKITNNSVIFMEKKLFTWQTFRSMIFE</sequence>
<dbReference type="AlphaFoldDB" id="A0A059EX48"/>
<protein>
    <submittedName>
        <fullName evidence="1">Uncharacterized protein</fullName>
    </submittedName>
</protein>
<name>A0A059EX48_9MICR</name>
<proteinExistence type="predicted"/>
<organism evidence="1 2">
    <name type="scientific">Anncaliia algerae PRA339</name>
    <dbReference type="NCBI Taxonomy" id="1288291"/>
    <lineage>
        <taxon>Eukaryota</taxon>
        <taxon>Fungi</taxon>
        <taxon>Fungi incertae sedis</taxon>
        <taxon>Microsporidia</taxon>
        <taxon>Tubulinosematoidea</taxon>
        <taxon>Tubulinosematidae</taxon>
        <taxon>Anncaliia</taxon>
    </lineage>
</organism>
<dbReference type="Proteomes" id="UP000030655">
    <property type="component" value="Unassembled WGS sequence"/>
</dbReference>
<keyword evidence="2" id="KW-1185">Reference proteome</keyword>
<dbReference type="HOGENOM" id="CLU_2084289_0_0_1"/>
<accession>A0A059EX48</accession>
<evidence type="ECO:0000313" key="2">
    <source>
        <dbReference type="Proteomes" id="UP000030655"/>
    </source>
</evidence>
<gene>
    <name evidence="1" type="ORF">H312_03303</name>
</gene>